<dbReference type="Pfam" id="PF10513">
    <property type="entry name" value="EPL1"/>
    <property type="match status" value="1"/>
</dbReference>
<dbReference type="OrthoDB" id="435275at2759"/>
<feature type="compositionally biased region" description="Low complexity" evidence="8">
    <location>
        <begin position="847"/>
        <end position="856"/>
    </location>
</feature>
<feature type="compositionally biased region" description="Polar residues" evidence="8">
    <location>
        <begin position="777"/>
        <end position="790"/>
    </location>
</feature>
<dbReference type="InterPro" id="IPR024943">
    <property type="entry name" value="Enhancer_polycomb"/>
</dbReference>
<dbReference type="GO" id="GO:0000786">
    <property type="term" value="C:nucleosome"/>
    <property type="evidence" value="ECO:0007669"/>
    <property type="project" value="EnsemblFungi"/>
</dbReference>
<evidence type="ECO:0000256" key="2">
    <source>
        <dbReference type="ARBA" id="ARBA00008035"/>
    </source>
</evidence>
<dbReference type="RefSeq" id="XP_004181792.1">
    <property type="nucleotide sequence ID" value="XM_004181744.1"/>
</dbReference>
<comment type="subcellular location">
    <subcellularLocation>
        <location evidence="1 7">Nucleus</location>
    </subcellularLocation>
</comment>
<evidence type="ECO:0000256" key="7">
    <source>
        <dbReference type="RuleBase" id="RU361124"/>
    </source>
</evidence>
<keyword evidence="3 7" id="KW-0805">Transcription regulation</keyword>
<keyword evidence="5 7" id="KW-0539">Nucleus</keyword>
<keyword evidence="11" id="KW-1185">Reference proteome</keyword>
<protein>
    <recommendedName>
        <fullName evidence="7">Enhancer of polycomb-like protein</fullName>
    </recommendedName>
</protein>
<dbReference type="GO" id="GO:0032777">
    <property type="term" value="C:piccolo histone acetyltransferase complex"/>
    <property type="evidence" value="ECO:0007669"/>
    <property type="project" value="EnsemblFungi"/>
</dbReference>
<feature type="domain" description="Enhancer of polycomb-like N-terminal" evidence="9">
    <location>
        <begin position="31"/>
        <end position="178"/>
    </location>
</feature>
<feature type="compositionally biased region" description="Basic and acidic residues" evidence="8">
    <location>
        <begin position="931"/>
        <end position="944"/>
    </location>
</feature>
<feature type="compositionally biased region" description="Polar residues" evidence="8">
    <location>
        <begin position="913"/>
        <end position="926"/>
    </location>
</feature>
<dbReference type="KEGG" id="tbl:TBLA_0G03360"/>
<feature type="region of interest" description="Disordered" evidence="8">
    <location>
        <begin position="421"/>
        <end position="466"/>
    </location>
</feature>
<dbReference type="PANTHER" id="PTHR14898">
    <property type="entry name" value="ENHANCER OF POLYCOMB"/>
    <property type="match status" value="1"/>
</dbReference>
<dbReference type="EMBL" id="HE806322">
    <property type="protein sequence ID" value="CCH62273.1"/>
    <property type="molecule type" value="Genomic_DNA"/>
</dbReference>
<feature type="region of interest" description="Disordered" evidence="8">
    <location>
        <begin position="1"/>
        <end position="20"/>
    </location>
</feature>
<dbReference type="InParanoid" id="I2H7C1"/>
<evidence type="ECO:0000256" key="6">
    <source>
        <dbReference type="ARBA" id="ARBA00025513"/>
    </source>
</evidence>
<evidence type="ECO:0000313" key="11">
    <source>
        <dbReference type="Proteomes" id="UP000002866"/>
    </source>
</evidence>
<feature type="compositionally biased region" description="Basic and acidic residues" evidence="8">
    <location>
        <begin position="807"/>
        <end position="825"/>
    </location>
</feature>
<reference evidence="10 11" key="1">
    <citation type="journal article" date="2011" name="Proc. Natl. Acad. Sci. U.S.A.">
        <title>Evolutionary erosion of yeast sex chromosomes by mating-type switching accidents.</title>
        <authorList>
            <person name="Gordon J.L."/>
            <person name="Armisen D."/>
            <person name="Proux-Wera E."/>
            <person name="Oheigeartaigh S.S."/>
            <person name="Byrne K.P."/>
            <person name="Wolfe K.H."/>
        </authorList>
    </citation>
    <scope>NUCLEOTIDE SEQUENCE [LARGE SCALE GENOMIC DNA]</scope>
    <source>
        <strain evidence="11">ATCC 34711 / CBS 6284 / DSM 70876 / NBRC 10599 / NRRL Y-10934 / UCD 77-7</strain>
    </source>
</reference>
<dbReference type="STRING" id="1071380.I2H7C1"/>
<dbReference type="OMA" id="MLGTKSY"/>
<dbReference type="eggNOG" id="KOG2261">
    <property type="taxonomic scope" value="Eukaryota"/>
</dbReference>
<dbReference type="GO" id="GO:0004402">
    <property type="term" value="F:histone acetyltransferase activity"/>
    <property type="evidence" value="ECO:0007669"/>
    <property type="project" value="EnsemblFungi"/>
</dbReference>
<dbReference type="GO" id="GO:0035267">
    <property type="term" value="C:NuA4 histone acetyltransferase complex"/>
    <property type="evidence" value="ECO:0007669"/>
    <property type="project" value="EnsemblFungi"/>
</dbReference>
<evidence type="ECO:0000256" key="8">
    <source>
        <dbReference type="SAM" id="MobiDB-lite"/>
    </source>
</evidence>
<proteinExistence type="inferred from homology"/>
<evidence type="ECO:0000256" key="5">
    <source>
        <dbReference type="ARBA" id="ARBA00023242"/>
    </source>
</evidence>
<comment type="similarity">
    <text evidence="2 7">Belongs to the enhancer of polycomb family.</text>
</comment>
<dbReference type="AlphaFoldDB" id="I2H7C1"/>
<feature type="compositionally biased region" description="Low complexity" evidence="8">
    <location>
        <begin position="792"/>
        <end position="806"/>
    </location>
</feature>
<dbReference type="InterPro" id="IPR019542">
    <property type="entry name" value="Enhancer_polycomb-like_N"/>
</dbReference>
<evidence type="ECO:0000256" key="1">
    <source>
        <dbReference type="ARBA" id="ARBA00004123"/>
    </source>
</evidence>
<dbReference type="PROSITE" id="PS00018">
    <property type="entry name" value="EF_HAND_1"/>
    <property type="match status" value="1"/>
</dbReference>
<dbReference type="GO" id="GO:0006357">
    <property type="term" value="P:regulation of transcription by RNA polymerase II"/>
    <property type="evidence" value="ECO:0007669"/>
    <property type="project" value="EnsemblFungi"/>
</dbReference>
<feature type="compositionally biased region" description="Basic and acidic residues" evidence="8">
    <location>
        <begin position="438"/>
        <end position="460"/>
    </location>
</feature>
<dbReference type="GO" id="GO:0016239">
    <property type="term" value="P:positive regulation of macroautophagy"/>
    <property type="evidence" value="ECO:0007669"/>
    <property type="project" value="EnsemblFungi"/>
</dbReference>
<dbReference type="FunCoup" id="I2H7C1">
    <property type="interactions" value="289"/>
</dbReference>
<feature type="compositionally biased region" description="Low complexity" evidence="8">
    <location>
        <begin position="1"/>
        <end position="11"/>
    </location>
</feature>
<dbReference type="HOGENOM" id="CLU_010580_0_0_1"/>
<name>I2H7C1_HENB6</name>
<feature type="compositionally biased region" description="Low complexity" evidence="8">
    <location>
        <begin position="827"/>
        <end position="836"/>
    </location>
</feature>
<dbReference type="GO" id="GO:0006281">
    <property type="term" value="P:DNA repair"/>
    <property type="evidence" value="ECO:0007669"/>
    <property type="project" value="EnsemblFungi"/>
</dbReference>
<keyword evidence="4 7" id="KW-0804">Transcription</keyword>
<dbReference type="GeneID" id="14497405"/>
<evidence type="ECO:0000313" key="10">
    <source>
        <dbReference type="EMBL" id="CCH62273.1"/>
    </source>
</evidence>
<dbReference type="InterPro" id="IPR018247">
    <property type="entry name" value="EF_Hand_1_Ca_BS"/>
</dbReference>
<feature type="region of interest" description="Disordered" evidence="8">
    <location>
        <begin position="758"/>
        <end position="952"/>
    </location>
</feature>
<sequence>MSTSAAANATAQGPAGHTKNLNTAAANTRFRHRKISVKQQLHIYKPSDLKNLDAEELQQRDVIDVETGVEKNEEKEVHLHKILQKKQVTTAKKDYIPTPDASHIWKGFEQFYQGKYNFPKTYIKFSATVEDCFGANYFMDEIDEKFLNEKVNLNINDDDKDKFLTEDEFELLCSNFENIIHERQPFLSMDPETILAFNEIKPSLLKADYNDISLKKELAKDIGINDSDKNTDPTVIRTQFEPINEKTVRPLPVLVEKFGSKVYEHWKNRKIQANGNNIFPELKFERPDEKDDVNPYVCFRRRDVRHPRKTRRIDILNSHKLRMIHKALLNAKDLALLVAKRENTNLNLLQNEKKIFTERLELKKLKRSLNIKGEDDDLINHKRKKVHIITTQRREQMARQQREDEEKKILEAKLAADNAAAVEDVDEKTTKKNKTKSSKKESSTKAAAEKVPKIPAEKIPKPIPPQPQTVTSHVYVKLPSSKIPDIVLDDVENLLFNKERNARKFVHDRMEKRRLEDKHAYFNLTDDPYNPVFEIHIPKGVQSSNVPFSSITSSKFEIPKSYYSPDLHDCLNGSSKDIYAFKRNGEKISSKESYKIKKPEIYDPFATKNNQILTKEHPVMFRSRIGRCGIKYIDRKINTSVANSRESEAIFTEFFDFDAIEKQESNSNDVIDVYESKMDELVRSHDQWKYDSTFNEYGAKFSSEPATLNQISNETQVIRFGTMLGSKAYEQLRDITLKYRQEYINKLRQQKLNAKKLKANTPSVTISSNGNSNSIIAPNTQKNQQGSNKGAKNVSNSTDNNSSQNNDENKSKEKTNNKTTSDKTNKKSNTPSNPSTILPSTNDIASDNKSSSPSKSIGDESVLKSTVNNPLSSSPSKRKKSAGTGSKPSSKKASTSSPTKSQSNSTKSSPKKIQTNQTRAGSPTKSNKPKTIKEEKESETKRDQIPISPKKT</sequence>
<feature type="compositionally biased region" description="Low complexity" evidence="8">
    <location>
        <begin position="766"/>
        <end position="776"/>
    </location>
</feature>
<gene>
    <name evidence="10" type="primary">TBLA0G03360</name>
    <name evidence="10" type="ORF">TBLA_0G03360</name>
</gene>
<accession>I2H7C1</accession>
<evidence type="ECO:0000256" key="3">
    <source>
        <dbReference type="ARBA" id="ARBA00023015"/>
    </source>
</evidence>
<dbReference type="Proteomes" id="UP000002866">
    <property type="component" value="Chromosome 7"/>
</dbReference>
<dbReference type="GO" id="GO:0005634">
    <property type="term" value="C:nucleus"/>
    <property type="evidence" value="ECO:0007669"/>
    <property type="project" value="UniProtKB-SubCell"/>
</dbReference>
<organism evidence="10 11">
    <name type="scientific">Henningerozyma blattae (strain ATCC 34711 / CBS 6284 / DSM 70876 / NBRC 10599 / NRRL Y-10934 / UCD 77-7)</name>
    <name type="common">Yeast</name>
    <name type="synonym">Tetrapisispora blattae</name>
    <dbReference type="NCBI Taxonomy" id="1071380"/>
    <lineage>
        <taxon>Eukaryota</taxon>
        <taxon>Fungi</taxon>
        <taxon>Dikarya</taxon>
        <taxon>Ascomycota</taxon>
        <taxon>Saccharomycotina</taxon>
        <taxon>Saccharomycetes</taxon>
        <taxon>Saccharomycetales</taxon>
        <taxon>Saccharomycetaceae</taxon>
        <taxon>Henningerozyma</taxon>
    </lineage>
</organism>
<comment type="function">
    <text evidence="6">Component of the NuA4 histone acetyltransferase complex which is involved in transcriptional activation of selected genes principally by acetylation of nucleosomal histone H4 and H2A. The NuA4 complex is also involved in DNA repair. Involved in gene silencing by neighboring heterochromatin, blockage of the silencing spreading along the chromosome, and required for cell cycle progression through G2/M.</text>
</comment>
<evidence type="ECO:0000259" key="9">
    <source>
        <dbReference type="Pfam" id="PF10513"/>
    </source>
</evidence>
<evidence type="ECO:0000256" key="4">
    <source>
        <dbReference type="ARBA" id="ARBA00023163"/>
    </source>
</evidence>
<feature type="compositionally biased region" description="Low complexity" evidence="8">
    <location>
        <begin position="882"/>
        <end position="912"/>
    </location>
</feature>